<gene>
    <name evidence="23" type="ORF">KI387_029377</name>
</gene>
<evidence type="ECO:0000256" key="20">
    <source>
        <dbReference type="SAM" id="Phobius"/>
    </source>
</evidence>
<comment type="caution">
    <text evidence="23">The sequence shown here is derived from an EMBL/GenBank/DDBJ whole genome shotgun (WGS) entry which is preliminary data.</text>
</comment>
<keyword evidence="10 18" id="KW-0067">ATP-binding</keyword>
<evidence type="ECO:0000256" key="8">
    <source>
        <dbReference type="ARBA" id="ARBA00022741"/>
    </source>
</evidence>
<evidence type="ECO:0000256" key="13">
    <source>
        <dbReference type="ARBA" id="ARBA00023157"/>
    </source>
</evidence>
<dbReference type="InterPro" id="IPR017441">
    <property type="entry name" value="Protein_kinase_ATP_BS"/>
</dbReference>
<dbReference type="InterPro" id="IPR003609">
    <property type="entry name" value="Pan_app"/>
</dbReference>
<evidence type="ECO:0000256" key="19">
    <source>
        <dbReference type="SAM" id="MobiDB-lite"/>
    </source>
</evidence>
<evidence type="ECO:0000256" key="7">
    <source>
        <dbReference type="ARBA" id="ARBA00022729"/>
    </source>
</evidence>
<reference evidence="23 24" key="1">
    <citation type="journal article" date="2021" name="Nat. Plants">
        <title>The Taxus genome provides insights into paclitaxel biosynthesis.</title>
        <authorList>
            <person name="Xiong X."/>
            <person name="Gou J."/>
            <person name="Liao Q."/>
            <person name="Li Y."/>
            <person name="Zhou Q."/>
            <person name="Bi G."/>
            <person name="Li C."/>
            <person name="Du R."/>
            <person name="Wang X."/>
            <person name="Sun T."/>
            <person name="Guo L."/>
            <person name="Liang H."/>
            <person name="Lu P."/>
            <person name="Wu Y."/>
            <person name="Zhang Z."/>
            <person name="Ro D.K."/>
            <person name="Shang Y."/>
            <person name="Huang S."/>
            <person name="Yan J."/>
        </authorList>
    </citation>
    <scope>NUCLEOTIDE SEQUENCE [LARGE SCALE GENOMIC DNA]</scope>
    <source>
        <strain evidence="23">Ta-2019</strain>
    </source>
</reference>
<evidence type="ECO:0000313" key="24">
    <source>
        <dbReference type="Proteomes" id="UP000824469"/>
    </source>
</evidence>
<keyword evidence="11 20" id="KW-1133">Transmembrane helix</keyword>
<evidence type="ECO:0000259" key="22">
    <source>
        <dbReference type="PROSITE" id="PS50948"/>
    </source>
</evidence>
<evidence type="ECO:0000256" key="9">
    <source>
        <dbReference type="ARBA" id="ARBA00022777"/>
    </source>
</evidence>
<dbReference type="GO" id="GO:0005524">
    <property type="term" value="F:ATP binding"/>
    <property type="evidence" value="ECO:0007669"/>
    <property type="project" value="UniProtKB-UniRule"/>
</dbReference>
<dbReference type="AlphaFoldDB" id="A0AA38CCX4"/>
<dbReference type="EC" id="2.7.11.1" evidence="2"/>
<name>A0AA38CCX4_TAXCH</name>
<keyword evidence="8 18" id="KW-0547">Nucleotide-binding</keyword>
<dbReference type="GO" id="GO:0004674">
    <property type="term" value="F:protein serine/threonine kinase activity"/>
    <property type="evidence" value="ECO:0007669"/>
    <property type="project" value="UniProtKB-KW"/>
</dbReference>
<dbReference type="InterPro" id="IPR008271">
    <property type="entry name" value="Ser/Thr_kinase_AS"/>
</dbReference>
<dbReference type="OMA" id="WAYRFNI"/>
<keyword evidence="14" id="KW-0675">Receptor</keyword>
<evidence type="ECO:0000256" key="2">
    <source>
        <dbReference type="ARBA" id="ARBA00012513"/>
    </source>
</evidence>
<keyword evidence="9" id="KW-0418">Kinase</keyword>
<dbReference type="FunFam" id="3.30.200.20:FF:000059">
    <property type="entry name" value="S-receptor-like serine/threonine-protein kinase"/>
    <property type="match status" value="1"/>
</dbReference>
<evidence type="ECO:0000256" key="1">
    <source>
        <dbReference type="ARBA" id="ARBA00004479"/>
    </source>
</evidence>
<dbReference type="InterPro" id="IPR011009">
    <property type="entry name" value="Kinase-like_dom_sf"/>
</dbReference>
<feature type="domain" description="Apple" evidence="22">
    <location>
        <begin position="81"/>
        <end position="162"/>
    </location>
</feature>
<dbReference type="PROSITE" id="PS50011">
    <property type="entry name" value="PROTEIN_KINASE_DOM"/>
    <property type="match status" value="1"/>
</dbReference>
<dbReference type="Gene3D" id="1.10.510.10">
    <property type="entry name" value="Transferase(Phosphotransferase) domain 1"/>
    <property type="match status" value="1"/>
</dbReference>
<evidence type="ECO:0000256" key="17">
    <source>
        <dbReference type="ARBA" id="ARBA00048679"/>
    </source>
</evidence>
<evidence type="ECO:0000256" key="16">
    <source>
        <dbReference type="ARBA" id="ARBA00047899"/>
    </source>
</evidence>
<dbReference type="Pfam" id="PF00954">
    <property type="entry name" value="S_locus_glycop"/>
    <property type="match status" value="1"/>
</dbReference>
<feature type="transmembrane region" description="Helical" evidence="20">
    <location>
        <begin position="185"/>
        <end position="210"/>
    </location>
</feature>
<comment type="catalytic activity">
    <reaction evidence="16">
        <text>L-threonyl-[protein] + ATP = O-phospho-L-threonyl-[protein] + ADP + H(+)</text>
        <dbReference type="Rhea" id="RHEA:46608"/>
        <dbReference type="Rhea" id="RHEA-COMP:11060"/>
        <dbReference type="Rhea" id="RHEA-COMP:11605"/>
        <dbReference type="ChEBI" id="CHEBI:15378"/>
        <dbReference type="ChEBI" id="CHEBI:30013"/>
        <dbReference type="ChEBI" id="CHEBI:30616"/>
        <dbReference type="ChEBI" id="CHEBI:61977"/>
        <dbReference type="ChEBI" id="CHEBI:456216"/>
        <dbReference type="EC" id="2.7.11.1"/>
    </reaction>
</comment>
<dbReference type="PANTHER" id="PTHR47974">
    <property type="entry name" value="OS07G0415500 PROTEIN"/>
    <property type="match status" value="1"/>
</dbReference>
<dbReference type="PANTHER" id="PTHR47974:SF9">
    <property type="entry name" value="RECEPTOR-LIKE SERINE_THREONINE-PROTEIN KINASE"/>
    <property type="match status" value="1"/>
</dbReference>
<accession>A0AA38CCX4</accession>
<keyword evidence="6 20" id="KW-0812">Transmembrane</keyword>
<dbReference type="SMART" id="SM00220">
    <property type="entry name" value="S_TKc"/>
    <property type="match status" value="1"/>
</dbReference>
<keyword evidence="5" id="KW-0808">Transferase</keyword>
<evidence type="ECO:0000256" key="3">
    <source>
        <dbReference type="ARBA" id="ARBA00022527"/>
    </source>
</evidence>
<dbReference type="Pfam" id="PF08276">
    <property type="entry name" value="PAN_2"/>
    <property type="match status" value="1"/>
</dbReference>
<dbReference type="CDD" id="cd14066">
    <property type="entry name" value="STKc_IRAK"/>
    <property type="match status" value="1"/>
</dbReference>
<dbReference type="FunFam" id="1.10.510.10:FF:000384">
    <property type="entry name" value="G-type lectin S-receptor-like serine/threonine-protein kinase"/>
    <property type="match status" value="1"/>
</dbReference>
<dbReference type="InterPro" id="IPR000719">
    <property type="entry name" value="Prot_kinase_dom"/>
</dbReference>
<evidence type="ECO:0000256" key="5">
    <source>
        <dbReference type="ARBA" id="ARBA00022679"/>
    </source>
</evidence>
<evidence type="ECO:0000256" key="6">
    <source>
        <dbReference type="ARBA" id="ARBA00022692"/>
    </source>
</evidence>
<keyword evidence="13" id="KW-1015">Disulfide bond</keyword>
<feature type="binding site" evidence="18">
    <location>
        <position position="277"/>
    </location>
    <ligand>
        <name>ATP</name>
        <dbReference type="ChEBI" id="CHEBI:30616"/>
    </ligand>
</feature>
<dbReference type="PROSITE" id="PS50948">
    <property type="entry name" value="PAN"/>
    <property type="match status" value="1"/>
</dbReference>
<keyword evidence="15" id="KW-0325">Glycoprotein</keyword>
<dbReference type="EMBL" id="JAHRHJ020000010">
    <property type="protein sequence ID" value="KAH9297695.1"/>
    <property type="molecule type" value="Genomic_DNA"/>
</dbReference>
<evidence type="ECO:0000256" key="18">
    <source>
        <dbReference type="PROSITE-ProRule" id="PRU10141"/>
    </source>
</evidence>
<dbReference type="Proteomes" id="UP000824469">
    <property type="component" value="Unassembled WGS sequence"/>
</dbReference>
<dbReference type="InterPro" id="IPR000858">
    <property type="entry name" value="S_locus_glycoprot_dom"/>
</dbReference>
<evidence type="ECO:0000259" key="21">
    <source>
        <dbReference type="PROSITE" id="PS50011"/>
    </source>
</evidence>
<dbReference type="Pfam" id="PF00069">
    <property type="entry name" value="Pkinase"/>
    <property type="match status" value="1"/>
</dbReference>
<sequence length="588" mass="65046">MTLDSDGNLRSYGWYQDTRAWQVGWTAVEDQCKVYGLCGDNGICIYNDTGPHCACPSLDFTAVDPKVAKQGCRRLEAIASCSNNQSLVRLNHTEFLSYVPELASDRFLLGTTDCWENCLRNPSCTASTILSDGSGTCLLMTSNFTSGYASLIIPSTSYIKVCGPGRPLSLSPPPPIKTWSCLKQVVVGIIVAVVGTVIALVIFETGIWWVCCRNNPKFAPFSTKYTLLEYASGAPVGFSYKELQQSTKNFRDKIGSGGFGTVYKGSLPNKTIVAVKKLEGIEQGEKQFRMEVATIGSTHHLNLVKLIGFCSERRYRLLVYEFLKNTSLDTFLFGSTEQSRKLDWETRFGIALGTAKGITYLHEECRDPIIHCDIKPENILLDDDFNAKVSDFGLAKLINAKDHRNRTLSTVRGTRGYLAPEWLANLPITSKSDVFSYGMVLLELISGRRNFDISATSGRRKFSTWAFEQFERGNVLSIIDEKLDGKLDTDQVERAARICFWCIQEHPNLRPSMGKIVQMLEGILPIAKPPDPKSFGVQSNLIINSSDTKISMVTTSALTSPSSSSVHGLLPSNSDSELKMEEILPSGR</sequence>
<dbReference type="GO" id="GO:0016020">
    <property type="term" value="C:membrane"/>
    <property type="evidence" value="ECO:0007669"/>
    <property type="project" value="UniProtKB-SubCell"/>
</dbReference>
<dbReference type="Gene3D" id="3.30.200.20">
    <property type="entry name" value="Phosphorylase Kinase, domain 1"/>
    <property type="match status" value="1"/>
</dbReference>
<evidence type="ECO:0000256" key="11">
    <source>
        <dbReference type="ARBA" id="ARBA00022989"/>
    </source>
</evidence>
<evidence type="ECO:0000256" key="14">
    <source>
        <dbReference type="ARBA" id="ARBA00023170"/>
    </source>
</evidence>
<dbReference type="SUPFAM" id="SSF56112">
    <property type="entry name" value="Protein kinase-like (PK-like)"/>
    <property type="match status" value="1"/>
</dbReference>
<evidence type="ECO:0000256" key="10">
    <source>
        <dbReference type="ARBA" id="ARBA00022840"/>
    </source>
</evidence>
<comment type="subcellular location">
    <subcellularLocation>
        <location evidence="1">Membrane</location>
        <topology evidence="1">Single-pass type I membrane protein</topology>
    </subcellularLocation>
</comment>
<keyword evidence="4" id="KW-0245">EGF-like domain</keyword>
<feature type="domain" description="Protein kinase" evidence="21">
    <location>
        <begin position="248"/>
        <end position="524"/>
    </location>
</feature>
<keyword evidence="24" id="KW-1185">Reference proteome</keyword>
<evidence type="ECO:0000313" key="23">
    <source>
        <dbReference type="EMBL" id="KAH9297695.1"/>
    </source>
</evidence>
<evidence type="ECO:0000256" key="4">
    <source>
        <dbReference type="ARBA" id="ARBA00022536"/>
    </source>
</evidence>
<evidence type="ECO:0000256" key="15">
    <source>
        <dbReference type="ARBA" id="ARBA00023180"/>
    </source>
</evidence>
<dbReference type="PROSITE" id="PS00107">
    <property type="entry name" value="PROTEIN_KINASE_ATP"/>
    <property type="match status" value="1"/>
</dbReference>
<protein>
    <recommendedName>
        <fullName evidence="2">non-specific serine/threonine protein kinase</fullName>
        <ecNumber evidence="2">2.7.11.1</ecNumber>
    </recommendedName>
</protein>
<keyword evidence="3" id="KW-0723">Serine/threonine-protein kinase</keyword>
<dbReference type="GO" id="GO:0048544">
    <property type="term" value="P:recognition of pollen"/>
    <property type="evidence" value="ECO:0007669"/>
    <property type="project" value="InterPro"/>
</dbReference>
<dbReference type="PROSITE" id="PS00108">
    <property type="entry name" value="PROTEIN_KINASE_ST"/>
    <property type="match status" value="1"/>
</dbReference>
<comment type="catalytic activity">
    <reaction evidence="17">
        <text>L-seryl-[protein] + ATP = O-phospho-L-seryl-[protein] + ADP + H(+)</text>
        <dbReference type="Rhea" id="RHEA:17989"/>
        <dbReference type="Rhea" id="RHEA-COMP:9863"/>
        <dbReference type="Rhea" id="RHEA-COMP:11604"/>
        <dbReference type="ChEBI" id="CHEBI:15378"/>
        <dbReference type="ChEBI" id="CHEBI:29999"/>
        <dbReference type="ChEBI" id="CHEBI:30616"/>
        <dbReference type="ChEBI" id="CHEBI:83421"/>
        <dbReference type="ChEBI" id="CHEBI:456216"/>
        <dbReference type="EC" id="2.7.11.1"/>
    </reaction>
</comment>
<feature type="region of interest" description="Disordered" evidence="19">
    <location>
        <begin position="558"/>
        <end position="588"/>
    </location>
</feature>
<evidence type="ECO:0000256" key="12">
    <source>
        <dbReference type="ARBA" id="ARBA00023136"/>
    </source>
</evidence>
<proteinExistence type="predicted"/>
<keyword evidence="7" id="KW-0732">Signal</keyword>
<organism evidence="23 24">
    <name type="scientific">Taxus chinensis</name>
    <name type="common">Chinese yew</name>
    <name type="synonym">Taxus wallichiana var. chinensis</name>
    <dbReference type="NCBI Taxonomy" id="29808"/>
    <lineage>
        <taxon>Eukaryota</taxon>
        <taxon>Viridiplantae</taxon>
        <taxon>Streptophyta</taxon>
        <taxon>Embryophyta</taxon>
        <taxon>Tracheophyta</taxon>
        <taxon>Spermatophyta</taxon>
        <taxon>Pinopsida</taxon>
        <taxon>Pinidae</taxon>
        <taxon>Conifers II</taxon>
        <taxon>Cupressales</taxon>
        <taxon>Taxaceae</taxon>
        <taxon>Taxus</taxon>
    </lineage>
</organism>
<keyword evidence="12 20" id="KW-0472">Membrane</keyword>